<gene>
    <name evidence="1" type="ORF">I41_49750</name>
</gene>
<sequence>MTPRPRFSIRQLLLWTVFACVALAFVGARISEHDWQLRIVHQLDQTEWDWSVASSDVLDWSIGTRNVATLSYLGPGRRRLTKAEIDAIRSLTDLRRIDLKGLHIASELDGLLTNHAALRHLDLSNTDLDDAAVPSLAMLHQLGLIDLTDTKISKTGIRELFKALVDDDTLVLWSAPD</sequence>
<dbReference type="SUPFAM" id="SSF52047">
    <property type="entry name" value="RNI-like"/>
    <property type="match status" value="1"/>
</dbReference>
<protein>
    <recommendedName>
        <fullName evidence="3">Leucine Rich repeats (2 copies)</fullName>
    </recommendedName>
</protein>
<dbReference type="AlphaFoldDB" id="A0A517U547"/>
<evidence type="ECO:0000313" key="1">
    <source>
        <dbReference type="EMBL" id="QDT75733.1"/>
    </source>
</evidence>
<evidence type="ECO:0008006" key="3">
    <source>
        <dbReference type="Google" id="ProtNLM"/>
    </source>
</evidence>
<name>A0A517U547_9BACT</name>
<organism evidence="1 2">
    <name type="scientific">Lacipirellula limnantheis</name>
    <dbReference type="NCBI Taxonomy" id="2528024"/>
    <lineage>
        <taxon>Bacteria</taxon>
        <taxon>Pseudomonadati</taxon>
        <taxon>Planctomycetota</taxon>
        <taxon>Planctomycetia</taxon>
        <taxon>Pirellulales</taxon>
        <taxon>Lacipirellulaceae</taxon>
        <taxon>Lacipirellula</taxon>
    </lineage>
</organism>
<dbReference type="Proteomes" id="UP000317909">
    <property type="component" value="Chromosome"/>
</dbReference>
<accession>A0A517U547</accession>
<dbReference type="Gene3D" id="3.80.10.10">
    <property type="entry name" value="Ribonuclease Inhibitor"/>
    <property type="match status" value="1"/>
</dbReference>
<evidence type="ECO:0000313" key="2">
    <source>
        <dbReference type="Proteomes" id="UP000317909"/>
    </source>
</evidence>
<keyword evidence="2" id="KW-1185">Reference proteome</keyword>
<dbReference type="InterPro" id="IPR032675">
    <property type="entry name" value="LRR_dom_sf"/>
</dbReference>
<dbReference type="EMBL" id="CP036339">
    <property type="protein sequence ID" value="QDT75733.1"/>
    <property type="molecule type" value="Genomic_DNA"/>
</dbReference>
<dbReference type="KEGG" id="llh:I41_49750"/>
<proteinExistence type="predicted"/>
<reference evidence="1 2" key="1">
    <citation type="submission" date="2019-02" db="EMBL/GenBank/DDBJ databases">
        <title>Deep-cultivation of Planctomycetes and their phenomic and genomic characterization uncovers novel biology.</title>
        <authorList>
            <person name="Wiegand S."/>
            <person name="Jogler M."/>
            <person name="Boedeker C."/>
            <person name="Pinto D."/>
            <person name="Vollmers J."/>
            <person name="Rivas-Marin E."/>
            <person name="Kohn T."/>
            <person name="Peeters S.H."/>
            <person name="Heuer A."/>
            <person name="Rast P."/>
            <person name="Oberbeckmann S."/>
            <person name="Bunk B."/>
            <person name="Jeske O."/>
            <person name="Meyerdierks A."/>
            <person name="Storesund J.E."/>
            <person name="Kallscheuer N."/>
            <person name="Luecker S."/>
            <person name="Lage O.M."/>
            <person name="Pohl T."/>
            <person name="Merkel B.J."/>
            <person name="Hornburger P."/>
            <person name="Mueller R.-W."/>
            <person name="Bruemmer F."/>
            <person name="Labrenz M."/>
            <person name="Spormann A.M."/>
            <person name="Op den Camp H."/>
            <person name="Overmann J."/>
            <person name="Amann R."/>
            <person name="Jetten M.S.M."/>
            <person name="Mascher T."/>
            <person name="Medema M.H."/>
            <person name="Devos D.P."/>
            <person name="Kaster A.-K."/>
            <person name="Ovreas L."/>
            <person name="Rohde M."/>
            <person name="Galperin M.Y."/>
            <person name="Jogler C."/>
        </authorList>
    </citation>
    <scope>NUCLEOTIDE SEQUENCE [LARGE SCALE GENOMIC DNA]</scope>
    <source>
        <strain evidence="1 2">I41</strain>
    </source>
</reference>